<dbReference type="InterPro" id="IPR009003">
    <property type="entry name" value="Peptidase_S1_PA"/>
</dbReference>
<dbReference type="PROSITE" id="PS50106">
    <property type="entry name" value="PDZ"/>
    <property type="match status" value="1"/>
</dbReference>
<dbReference type="Gene3D" id="2.30.42.10">
    <property type="match status" value="1"/>
</dbReference>
<comment type="caution">
    <text evidence="5">The sequence shown here is derived from an EMBL/GenBank/DDBJ whole genome shotgun (WGS) entry which is preliminary data.</text>
</comment>
<protein>
    <recommendedName>
        <fullName evidence="4">PDZ domain-containing protein</fullName>
    </recommendedName>
</protein>
<dbReference type="PRINTS" id="PR00834">
    <property type="entry name" value="PROTEASES2C"/>
</dbReference>
<feature type="domain" description="PDZ" evidence="4">
    <location>
        <begin position="267"/>
        <end position="360"/>
    </location>
</feature>
<dbReference type="PANTHER" id="PTHR43343:SF3">
    <property type="entry name" value="PROTEASE DO-LIKE 8, CHLOROPLASTIC"/>
    <property type="match status" value="1"/>
</dbReference>
<dbReference type="Proteomes" id="UP000438448">
    <property type="component" value="Unassembled WGS sequence"/>
</dbReference>
<evidence type="ECO:0000313" key="6">
    <source>
        <dbReference type="Proteomes" id="UP000438448"/>
    </source>
</evidence>
<dbReference type="InterPro" id="IPR001940">
    <property type="entry name" value="Peptidase_S1C"/>
</dbReference>
<keyword evidence="3" id="KW-0812">Transmembrane</keyword>
<dbReference type="InterPro" id="IPR051201">
    <property type="entry name" value="Chloro_Bact_Ser_Proteases"/>
</dbReference>
<dbReference type="SUPFAM" id="SSF50156">
    <property type="entry name" value="PDZ domain-like"/>
    <property type="match status" value="1"/>
</dbReference>
<dbReference type="Pfam" id="PF13365">
    <property type="entry name" value="Trypsin_2"/>
    <property type="match status" value="1"/>
</dbReference>
<dbReference type="Gene3D" id="2.40.10.120">
    <property type="match status" value="1"/>
</dbReference>
<evidence type="ECO:0000259" key="4">
    <source>
        <dbReference type="PROSITE" id="PS50106"/>
    </source>
</evidence>
<name>A0A7K0CXE4_9NOCA</name>
<keyword evidence="3" id="KW-0472">Membrane</keyword>
<evidence type="ECO:0000256" key="3">
    <source>
        <dbReference type="SAM" id="Phobius"/>
    </source>
</evidence>
<dbReference type="InterPro" id="IPR001478">
    <property type="entry name" value="PDZ"/>
</dbReference>
<dbReference type="SUPFAM" id="SSF50494">
    <property type="entry name" value="Trypsin-like serine proteases"/>
    <property type="match status" value="1"/>
</dbReference>
<accession>A0A7K0CXE4</accession>
<dbReference type="AlphaFoldDB" id="A0A7K0CXE4"/>
<keyword evidence="1" id="KW-0645">Protease</keyword>
<evidence type="ECO:0000256" key="1">
    <source>
        <dbReference type="ARBA" id="ARBA00022670"/>
    </source>
</evidence>
<dbReference type="InterPro" id="IPR036034">
    <property type="entry name" value="PDZ_sf"/>
</dbReference>
<organism evidence="5 6">
    <name type="scientific">Nocardia macrotermitis</name>
    <dbReference type="NCBI Taxonomy" id="2585198"/>
    <lineage>
        <taxon>Bacteria</taxon>
        <taxon>Bacillati</taxon>
        <taxon>Actinomycetota</taxon>
        <taxon>Actinomycetes</taxon>
        <taxon>Mycobacteriales</taxon>
        <taxon>Nocardiaceae</taxon>
        <taxon>Nocardia</taxon>
    </lineage>
</organism>
<dbReference type="PANTHER" id="PTHR43343">
    <property type="entry name" value="PEPTIDASE S12"/>
    <property type="match status" value="1"/>
</dbReference>
<proteinExistence type="predicted"/>
<keyword evidence="6" id="KW-1185">Reference proteome</keyword>
<sequence length="376" mass="37433">MSDERPQDDGSGNFDASTRVGRTGRTAAGVLVVLLAVAVVLGLQGGLPHWLTGSTATETTEVSPPLPPLDPVAIARTVEPELVNINVSIEPTGMGAAGSGIVLSAAGEVLTSHHVVKGAEVITVADVGTGGQFPATVLGYDSSADIALLSLTGAGGLPSVRLGNSSALRPGDQIMAIGNAGGTGHPTAEPGTVTSLNTSIVARDAADLSRKALTGMLELDAPVASGQSGGAVVDRTGAVVGVVTAASGEPTRTDGRATGYAVPIDRAMEIVRQIRSGTPTDTVHIGPTATLGVLTSDAATGGARVDVSVYGMPAYAAGLTAGEVITAVDGRPISSAKTLKSVLNVRKPADTVRLALTEPDGSRREVAVVLASGPPN</sequence>
<keyword evidence="3" id="KW-1133">Transmembrane helix</keyword>
<dbReference type="RefSeq" id="WP_153408243.1">
    <property type="nucleotide sequence ID" value="NZ_WEGK01000002.1"/>
</dbReference>
<feature type="transmembrane region" description="Helical" evidence="3">
    <location>
        <begin position="27"/>
        <end position="47"/>
    </location>
</feature>
<dbReference type="SMART" id="SM00228">
    <property type="entry name" value="PDZ"/>
    <property type="match status" value="1"/>
</dbReference>
<dbReference type="OrthoDB" id="73775at2"/>
<reference evidence="5 6" key="1">
    <citation type="submission" date="2019-10" db="EMBL/GenBank/DDBJ databases">
        <title>Nocardia macrotermitis sp. nov. and Nocardia aurantia sp. nov., isolated from the gut of fungus growing-termite Macrotermes natalensis.</title>
        <authorList>
            <person name="Benndorf R."/>
            <person name="Schwitalla J."/>
            <person name="Martin K."/>
            <person name="De Beer W."/>
            <person name="Kaster A.-K."/>
            <person name="Vollmers J."/>
            <person name="Poulsen M."/>
            <person name="Beemelmanns C."/>
        </authorList>
    </citation>
    <scope>NUCLEOTIDE SEQUENCE [LARGE SCALE GENOMIC DNA]</scope>
    <source>
        <strain evidence="5 6">RB20</strain>
    </source>
</reference>
<keyword evidence="2" id="KW-0378">Hydrolase</keyword>
<evidence type="ECO:0000256" key="2">
    <source>
        <dbReference type="ARBA" id="ARBA00022801"/>
    </source>
</evidence>
<evidence type="ECO:0000313" key="5">
    <source>
        <dbReference type="EMBL" id="MQY18170.1"/>
    </source>
</evidence>
<dbReference type="GO" id="GO:0006508">
    <property type="term" value="P:proteolysis"/>
    <property type="evidence" value="ECO:0007669"/>
    <property type="project" value="UniProtKB-KW"/>
</dbReference>
<dbReference type="GO" id="GO:0004252">
    <property type="term" value="F:serine-type endopeptidase activity"/>
    <property type="evidence" value="ECO:0007669"/>
    <property type="project" value="InterPro"/>
</dbReference>
<dbReference type="Pfam" id="PF13180">
    <property type="entry name" value="PDZ_2"/>
    <property type="match status" value="1"/>
</dbReference>
<gene>
    <name evidence="5" type="ORF">NRB20_12390</name>
</gene>
<dbReference type="EMBL" id="WEGK01000002">
    <property type="protein sequence ID" value="MQY18170.1"/>
    <property type="molecule type" value="Genomic_DNA"/>
</dbReference>